<evidence type="ECO:0000313" key="1">
    <source>
        <dbReference type="EMBL" id="KAG9242175.1"/>
    </source>
</evidence>
<sequence length="152" mass="16867">MDVLGATAAAFQVAGLAANVGVKIAKFVNEAKDIVETNNKILIQVDNLHQTVGAVEDVLNRREAQRGKRPMSLDEISAREKTTKTLKQTSVTIDVLREKIEKLGGGDLRAGAWKRGWMQLKSEIQNDIIIETEKQMDRNLRALQLMLPCVQS</sequence>
<name>A0A9P8CD27_9HELO</name>
<keyword evidence="2" id="KW-1185">Reference proteome</keyword>
<dbReference type="AlphaFoldDB" id="A0A9P8CD27"/>
<dbReference type="EMBL" id="MU254103">
    <property type="protein sequence ID" value="KAG9242175.1"/>
    <property type="molecule type" value="Genomic_DNA"/>
</dbReference>
<comment type="caution">
    <text evidence="1">The sequence shown here is derived from an EMBL/GenBank/DDBJ whole genome shotgun (WGS) entry which is preliminary data.</text>
</comment>
<organism evidence="1 2">
    <name type="scientific">Calycina marina</name>
    <dbReference type="NCBI Taxonomy" id="1763456"/>
    <lineage>
        <taxon>Eukaryota</taxon>
        <taxon>Fungi</taxon>
        <taxon>Dikarya</taxon>
        <taxon>Ascomycota</taxon>
        <taxon>Pezizomycotina</taxon>
        <taxon>Leotiomycetes</taxon>
        <taxon>Helotiales</taxon>
        <taxon>Pezizellaceae</taxon>
        <taxon>Calycina</taxon>
    </lineage>
</organism>
<dbReference type="Proteomes" id="UP000887226">
    <property type="component" value="Unassembled WGS sequence"/>
</dbReference>
<accession>A0A9P8CD27</accession>
<protein>
    <submittedName>
        <fullName evidence="1">Uncharacterized protein</fullName>
    </submittedName>
</protein>
<proteinExistence type="predicted"/>
<gene>
    <name evidence="1" type="ORF">BJ878DRAFT_544506</name>
</gene>
<evidence type="ECO:0000313" key="2">
    <source>
        <dbReference type="Proteomes" id="UP000887226"/>
    </source>
</evidence>
<reference evidence="1" key="1">
    <citation type="journal article" date="2021" name="IMA Fungus">
        <title>Genomic characterization of three marine fungi, including Emericellopsis atlantica sp. nov. with signatures of a generalist lifestyle and marine biomass degradation.</title>
        <authorList>
            <person name="Hagestad O.C."/>
            <person name="Hou L."/>
            <person name="Andersen J.H."/>
            <person name="Hansen E.H."/>
            <person name="Altermark B."/>
            <person name="Li C."/>
            <person name="Kuhnert E."/>
            <person name="Cox R.J."/>
            <person name="Crous P.W."/>
            <person name="Spatafora J.W."/>
            <person name="Lail K."/>
            <person name="Amirebrahimi M."/>
            <person name="Lipzen A."/>
            <person name="Pangilinan J."/>
            <person name="Andreopoulos W."/>
            <person name="Hayes R.D."/>
            <person name="Ng V."/>
            <person name="Grigoriev I.V."/>
            <person name="Jackson S.A."/>
            <person name="Sutton T.D.S."/>
            <person name="Dobson A.D.W."/>
            <person name="Rama T."/>
        </authorList>
    </citation>
    <scope>NUCLEOTIDE SEQUENCE</scope>
    <source>
        <strain evidence="1">TRa3180A</strain>
    </source>
</reference>